<dbReference type="RefSeq" id="WP_143280471.1">
    <property type="nucleotide sequence ID" value="NZ_FOKY01000026.1"/>
</dbReference>
<dbReference type="InterPro" id="IPR013785">
    <property type="entry name" value="Aldolase_TIM"/>
</dbReference>
<reference evidence="4" key="1">
    <citation type="submission" date="2016-10" db="EMBL/GenBank/DDBJ databases">
        <authorList>
            <person name="Varghese N."/>
            <person name="Submissions S."/>
        </authorList>
    </citation>
    <scope>NUCLEOTIDE SEQUENCE [LARGE SCALE GENOMIC DNA]</scope>
    <source>
        <strain evidence="4">ATCC 43811</strain>
    </source>
</reference>
<evidence type="ECO:0000256" key="1">
    <source>
        <dbReference type="ARBA" id="ARBA00023239"/>
    </source>
</evidence>
<dbReference type="InterPro" id="IPR001754">
    <property type="entry name" value="OMPdeCOase_dom"/>
</dbReference>
<feature type="domain" description="Orotidine 5'-phosphate decarboxylase" evidence="2">
    <location>
        <begin position="6"/>
        <end position="43"/>
    </location>
</feature>
<evidence type="ECO:0000313" key="3">
    <source>
        <dbReference type="EMBL" id="SFB94759.1"/>
    </source>
</evidence>
<dbReference type="InterPro" id="IPR011060">
    <property type="entry name" value="RibuloseP-bd_barrel"/>
</dbReference>
<proteinExistence type="predicted"/>
<organism evidence="3 4">
    <name type="scientific">Brevinema andersonii</name>
    <dbReference type="NCBI Taxonomy" id="34097"/>
    <lineage>
        <taxon>Bacteria</taxon>
        <taxon>Pseudomonadati</taxon>
        <taxon>Spirochaetota</taxon>
        <taxon>Spirochaetia</taxon>
        <taxon>Brevinematales</taxon>
        <taxon>Brevinemataceae</taxon>
        <taxon>Brevinema</taxon>
    </lineage>
</organism>
<keyword evidence="4" id="KW-1185">Reference proteome</keyword>
<dbReference type="Proteomes" id="UP000240042">
    <property type="component" value="Unassembled WGS sequence"/>
</dbReference>
<evidence type="ECO:0000313" key="4">
    <source>
        <dbReference type="Proteomes" id="UP000240042"/>
    </source>
</evidence>
<dbReference type="Pfam" id="PF00215">
    <property type="entry name" value="OMPdecase"/>
    <property type="match status" value="1"/>
</dbReference>
<dbReference type="STRING" id="34097.SAMN02745150_01413"/>
<dbReference type="AlphaFoldDB" id="A0A1I1F5M1"/>
<gene>
    <name evidence="3" type="ORF">SAMN02745150_01413</name>
</gene>
<dbReference type="GO" id="GO:0006207">
    <property type="term" value="P:'de novo' pyrimidine nucleobase biosynthetic process"/>
    <property type="evidence" value="ECO:0007669"/>
    <property type="project" value="InterPro"/>
</dbReference>
<sequence>MNNQERLIVALDRYSTETAIQLLDELEDSIIFYKVGLELLLNTRGNIL</sequence>
<dbReference type="OrthoDB" id="9806203at2"/>
<dbReference type="EMBL" id="FOKY01000026">
    <property type="protein sequence ID" value="SFB94759.1"/>
    <property type="molecule type" value="Genomic_DNA"/>
</dbReference>
<evidence type="ECO:0000259" key="2">
    <source>
        <dbReference type="Pfam" id="PF00215"/>
    </source>
</evidence>
<name>A0A1I1F5M1_BREAD</name>
<protein>
    <submittedName>
        <fullName evidence="3">Orotidine 5'-phosphate decarboxylase / HUMPS family protein</fullName>
    </submittedName>
</protein>
<keyword evidence="1" id="KW-0456">Lyase</keyword>
<dbReference type="GO" id="GO:0004590">
    <property type="term" value="F:orotidine-5'-phosphate decarboxylase activity"/>
    <property type="evidence" value="ECO:0007669"/>
    <property type="project" value="InterPro"/>
</dbReference>
<accession>A0A1I1F5M1</accession>
<dbReference type="SUPFAM" id="SSF51366">
    <property type="entry name" value="Ribulose-phoshate binding barrel"/>
    <property type="match status" value="1"/>
</dbReference>
<dbReference type="Gene3D" id="3.20.20.70">
    <property type="entry name" value="Aldolase class I"/>
    <property type="match status" value="1"/>
</dbReference>